<sequence length="104" mass="11884">MFLVFWLGALLYNLVRGLRRWSFNNASPLEEVFCTAVTRRARVTGGAFNRPSHTDYFITFEMGDGQRLELRVPDEEYGGIVEGDRGVLTHKGTRFKGFRRHSAG</sequence>
<dbReference type="AlphaFoldDB" id="A0A5J5G928"/>
<dbReference type="OrthoDB" id="282886at2"/>
<evidence type="ECO:0000313" key="2">
    <source>
        <dbReference type="Proteomes" id="UP000367750"/>
    </source>
</evidence>
<reference evidence="1 2" key="1">
    <citation type="submission" date="2019-09" db="EMBL/GenBank/DDBJ databases">
        <title>Bacillus ochoae sp. nov., Paenibacillus whitsoniae sp. nov., Paenibacillus spiritus sp. nov. Isolated from the Mars Exploration Rover during spacecraft assembly.</title>
        <authorList>
            <person name="Seuylemezian A."/>
            <person name="Vaishampayan P."/>
        </authorList>
    </citation>
    <scope>NUCLEOTIDE SEQUENCE [LARGE SCALE GENOMIC DNA]</scope>
    <source>
        <strain evidence="1 2">MER_111</strain>
    </source>
</reference>
<name>A0A5J5G928_9BACL</name>
<evidence type="ECO:0000313" key="1">
    <source>
        <dbReference type="EMBL" id="KAA9004256.1"/>
    </source>
</evidence>
<keyword evidence="2" id="KW-1185">Reference proteome</keyword>
<accession>A0A5J5G928</accession>
<dbReference type="EMBL" id="VYKK01000015">
    <property type="protein sequence ID" value="KAA9004256.1"/>
    <property type="molecule type" value="Genomic_DNA"/>
</dbReference>
<gene>
    <name evidence="1" type="ORF">F4V43_11735</name>
</gene>
<comment type="caution">
    <text evidence="1">The sequence shown here is derived from an EMBL/GenBank/DDBJ whole genome shotgun (WGS) entry which is preliminary data.</text>
</comment>
<dbReference type="Gene3D" id="2.40.50.660">
    <property type="match status" value="1"/>
</dbReference>
<organism evidence="1 2">
    <name type="scientific">Paenibacillus spiritus</name>
    <dbReference type="NCBI Taxonomy" id="2496557"/>
    <lineage>
        <taxon>Bacteria</taxon>
        <taxon>Bacillati</taxon>
        <taxon>Bacillota</taxon>
        <taxon>Bacilli</taxon>
        <taxon>Bacillales</taxon>
        <taxon>Paenibacillaceae</taxon>
        <taxon>Paenibacillus</taxon>
    </lineage>
</organism>
<dbReference type="Pfam" id="PF10694">
    <property type="entry name" value="DUF2500"/>
    <property type="match status" value="1"/>
</dbReference>
<protein>
    <submittedName>
        <fullName evidence="1">DUF2500 domain-containing protein</fullName>
    </submittedName>
</protein>
<dbReference type="InterPro" id="IPR019635">
    <property type="entry name" value="DUF2500"/>
</dbReference>
<dbReference type="Proteomes" id="UP000367750">
    <property type="component" value="Unassembled WGS sequence"/>
</dbReference>
<proteinExistence type="predicted"/>